<evidence type="ECO:0000256" key="2">
    <source>
        <dbReference type="ARBA" id="ARBA00022741"/>
    </source>
</evidence>
<keyword evidence="3 5" id="KW-0067">ATP-binding</keyword>
<dbReference type="Pfam" id="PF00005">
    <property type="entry name" value="ABC_tran"/>
    <property type="match status" value="1"/>
</dbReference>
<evidence type="ECO:0000256" key="1">
    <source>
        <dbReference type="ARBA" id="ARBA00022448"/>
    </source>
</evidence>
<accession>A0A174HXC8</accession>
<dbReference type="GO" id="GO:0016887">
    <property type="term" value="F:ATP hydrolysis activity"/>
    <property type="evidence" value="ECO:0007669"/>
    <property type="project" value="InterPro"/>
</dbReference>
<evidence type="ECO:0000259" key="4">
    <source>
        <dbReference type="Pfam" id="PF00005"/>
    </source>
</evidence>
<dbReference type="AlphaFoldDB" id="A0A174HXC8"/>
<keyword evidence="2" id="KW-0547">Nucleotide-binding</keyword>
<dbReference type="SUPFAM" id="SSF52540">
    <property type="entry name" value="P-loop containing nucleoside triphosphate hydrolases"/>
    <property type="match status" value="1"/>
</dbReference>
<evidence type="ECO:0000313" key="6">
    <source>
        <dbReference type="Proteomes" id="UP000095384"/>
    </source>
</evidence>
<organism evidence="5 6">
    <name type="scientific">Agathobacter rectalis</name>
    <dbReference type="NCBI Taxonomy" id="39491"/>
    <lineage>
        <taxon>Bacteria</taxon>
        <taxon>Bacillati</taxon>
        <taxon>Bacillota</taxon>
        <taxon>Clostridia</taxon>
        <taxon>Lachnospirales</taxon>
        <taxon>Lachnospiraceae</taxon>
        <taxon>Agathobacter</taxon>
    </lineage>
</organism>
<reference evidence="5 6" key="1">
    <citation type="submission" date="2015-09" db="EMBL/GenBank/DDBJ databases">
        <authorList>
            <consortium name="Pathogen Informatics"/>
        </authorList>
    </citation>
    <scope>NUCLEOTIDE SEQUENCE [LARGE SCALE GENOMIC DNA]</scope>
    <source>
        <strain evidence="5 6">2789STDY5608860</strain>
    </source>
</reference>
<gene>
    <name evidence="5" type="primary">ybhF_8</name>
    <name evidence="5" type="ORF">ERS852417_03109</name>
</gene>
<dbReference type="PANTHER" id="PTHR42939:SF3">
    <property type="entry name" value="ABC TRANSPORTER ATP-BINDING COMPONENT"/>
    <property type="match status" value="1"/>
</dbReference>
<evidence type="ECO:0000256" key="3">
    <source>
        <dbReference type="ARBA" id="ARBA00022840"/>
    </source>
</evidence>
<dbReference type="PANTHER" id="PTHR42939">
    <property type="entry name" value="ABC TRANSPORTER ATP-BINDING PROTEIN ALBC-RELATED"/>
    <property type="match status" value="1"/>
</dbReference>
<protein>
    <submittedName>
        <fullName evidence="5">Uncharacterized ABC transporter ATP-binding protein YbhF</fullName>
    </submittedName>
</protein>
<dbReference type="InterPro" id="IPR003439">
    <property type="entry name" value="ABC_transporter-like_ATP-bd"/>
</dbReference>
<name>A0A174HXC8_9FIRM</name>
<proteinExistence type="predicted"/>
<feature type="domain" description="ABC transporter" evidence="4">
    <location>
        <begin position="25"/>
        <end position="148"/>
    </location>
</feature>
<keyword evidence="1" id="KW-0813">Transport</keyword>
<dbReference type="GO" id="GO:0005524">
    <property type="term" value="F:ATP binding"/>
    <property type="evidence" value="ECO:0007669"/>
    <property type="project" value="UniProtKB-KW"/>
</dbReference>
<evidence type="ECO:0000313" key="5">
    <source>
        <dbReference type="EMBL" id="CUO79554.1"/>
    </source>
</evidence>
<dbReference type="EMBL" id="CYYW01000054">
    <property type="protein sequence ID" value="CUO79554.1"/>
    <property type="molecule type" value="Genomic_DNA"/>
</dbReference>
<dbReference type="Proteomes" id="UP000095384">
    <property type="component" value="Unassembled WGS sequence"/>
</dbReference>
<dbReference type="InterPro" id="IPR027417">
    <property type="entry name" value="P-loop_NTPase"/>
</dbReference>
<sequence length="153" mass="17205">MTTKNAIEAAKITKKLKNFTLDVENFAIPQGFATALIGENGAGKTTLLNILAGIRLDYKGEITYFGQYSDKQKENSGDIKNRIGYTGPGKYYLPQWTVKDIEEISKLMFDDFSADDFHRYCEELAIFSHGSIDMKKANSSFSDGMKTVRCFIQ</sequence>
<dbReference type="RefSeq" id="WP_306754703.1">
    <property type="nucleotide sequence ID" value="NZ_CYYW01000054.1"/>
</dbReference>
<dbReference type="InterPro" id="IPR051782">
    <property type="entry name" value="ABC_Transporter_VariousFunc"/>
</dbReference>
<dbReference type="Gene3D" id="3.40.50.300">
    <property type="entry name" value="P-loop containing nucleotide triphosphate hydrolases"/>
    <property type="match status" value="1"/>
</dbReference>